<evidence type="ECO:0000313" key="2">
    <source>
        <dbReference type="Proteomes" id="UP001056778"/>
    </source>
</evidence>
<proteinExistence type="predicted"/>
<keyword evidence="2" id="KW-1185">Reference proteome</keyword>
<reference evidence="1" key="1">
    <citation type="submission" date="2022-04" db="EMBL/GenBank/DDBJ databases">
        <title>Chromosome-scale genome assembly of Holotrichia oblita Faldermann.</title>
        <authorList>
            <person name="Rongchong L."/>
        </authorList>
    </citation>
    <scope>NUCLEOTIDE SEQUENCE</scope>
    <source>
        <strain evidence="1">81SQS9</strain>
    </source>
</reference>
<name>A0ACB9TXQ8_HOLOL</name>
<protein>
    <submittedName>
        <fullName evidence="1">Krab and zinc finger domain-containing</fullName>
    </submittedName>
</protein>
<dbReference type="Proteomes" id="UP001056778">
    <property type="component" value="Chromosome 1"/>
</dbReference>
<organism evidence="1 2">
    <name type="scientific">Holotrichia oblita</name>
    <name type="common">Chafer beetle</name>
    <dbReference type="NCBI Taxonomy" id="644536"/>
    <lineage>
        <taxon>Eukaryota</taxon>
        <taxon>Metazoa</taxon>
        <taxon>Ecdysozoa</taxon>
        <taxon>Arthropoda</taxon>
        <taxon>Hexapoda</taxon>
        <taxon>Insecta</taxon>
        <taxon>Pterygota</taxon>
        <taxon>Neoptera</taxon>
        <taxon>Endopterygota</taxon>
        <taxon>Coleoptera</taxon>
        <taxon>Polyphaga</taxon>
        <taxon>Scarabaeiformia</taxon>
        <taxon>Scarabaeidae</taxon>
        <taxon>Melolonthinae</taxon>
        <taxon>Holotrichia</taxon>
    </lineage>
</organism>
<gene>
    <name evidence="1" type="ORF">MML48_1g13818</name>
</gene>
<evidence type="ECO:0000313" key="1">
    <source>
        <dbReference type="EMBL" id="KAI4471600.1"/>
    </source>
</evidence>
<accession>A0ACB9TXQ8</accession>
<dbReference type="EMBL" id="CM043015">
    <property type="protein sequence ID" value="KAI4471600.1"/>
    <property type="molecule type" value="Genomic_DNA"/>
</dbReference>
<sequence>MDCKWSCKKHGESFQTRTHSEKHKRDKHFVPFQIKQEKFSCEICNIISDSAYKHSVHLSKHTEDGKYNCPLCAYITKKKCSMLIHIKSFHLKRFAYYCTYCGKGYNDIAAHINHEKLHLENYCVSCPVCQKKLNGTRLFSHDQMRHHSESFGKYFNYKSGLNKHIGIYKGYTTSMETIYLKQTIIEEIPSPAQNESNNEEMKEWFCKKCNQSFESRTSLKKHRKESHPTASPRQYINYTYNNESNTYICKVCDMEITDIREIRKHFLIHEEKFTCNVCNELQDSAYIYSVHLNKHIGDDNYPCPLCKFVSKRKPSIASHLNTVHFKRYSHRCKHCGMEFRDRKIFIEHEKAHVKKNAIICVVCQERFTYSSGLRYHQIRYHAVTTDIKELKYQCEVCKKTYHSVFALQRHMPIHEEDTSVAKPHLCEWCGKNFKEKTVLNNHIKRHTGYKPFKCSYCDKVFSRKCYVVLHERIHTGEKPYVCDHCGKRFNQGASLRTHMRCHTGERPYSCHLCNDSFMSKSTLKYTTSLETIYLKQTIIKEIPSPAQNKSDNEENREWFCKKCNQSFKSRTSLRKHTKEPHPTAPPRQYTNYTYNNESNIYICKMCDMEFTDRREIRKHFLIHEEKFTCNVCNELQDSAYIYSVHLNKHIGDDNYPCPLCKFVSKKKTSIASHLNTVHFKRYSHRCKHCGMGFRDRKIFIEHEKSHVKKNAIICVVCQERFTYSRNLRYHQIRHHAVTTDIKELKYQCEVCKKTYLSVCTLQRHMPIHEENTLVAKSNLCEWCGKNFREKTALNNHIKLHTGYKPFKCSYCDKVFSRKSYVVLHERIHSGEKPYVCDHCGKRFNQSAPLRTHMRCHTGERPYSCHLCSDSFMSQYTTSMETIYLKQTIIKETPSPAQNESNNEEKRKWFCKKCNQSFKTRTSLKKHTKEPHPTAPPKQYTNYTYNNESNTYICKMCDMAFTDRREIWKHFLIHEEKFTCNVCNESQDSAYIYSIHLNEHIGDDNYPCPLCKFVTKKKTSIAAHINTVHFKRYAHHCKHCGMGFRKRKTFTEHEKSHVKNNAIICVVCQKRFAYSSNLRDHQIRYHAVRTDMKELKYQCEVCKKSYPSLYNLQRHMPIHEKNTLFSKSNLCEWCGKHFREKTTLTNHIKMHLGYKPFKCSYCDKVFSRKGYVVLHERTHSGEKPYVCDHCGKRFNQPTPLKTHMRCHTGERPYSCHLCNDSFMSKSALNSHITSCSGCK</sequence>
<comment type="caution">
    <text evidence="1">The sequence shown here is derived from an EMBL/GenBank/DDBJ whole genome shotgun (WGS) entry which is preliminary data.</text>
</comment>